<protein>
    <submittedName>
        <fullName evidence="2">Uncharacterized protein</fullName>
    </submittedName>
</protein>
<proteinExistence type="predicted"/>
<organism evidence="2 3">
    <name type="scientific">Adineta steineri</name>
    <dbReference type="NCBI Taxonomy" id="433720"/>
    <lineage>
        <taxon>Eukaryota</taxon>
        <taxon>Metazoa</taxon>
        <taxon>Spiralia</taxon>
        <taxon>Gnathifera</taxon>
        <taxon>Rotifera</taxon>
        <taxon>Eurotatoria</taxon>
        <taxon>Bdelloidea</taxon>
        <taxon>Adinetida</taxon>
        <taxon>Adinetidae</taxon>
        <taxon>Adineta</taxon>
    </lineage>
</organism>
<reference evidence="2" key="1">
    <citation type="submission" date="2021-02" db="EMBL/GenBank/DDBJ databases">
        <authorList>
            <person name="Nowell W R."/>
        </authorList>
    </citation>
    <scope>NUCLEOTIDE SEQUENCE</scope>
</reference>
<evidence type="ECO:0000313" key="3">
    <source>
        <dbReference type="Proteomes" id="UP000663868"/>
    </source>
</evidence>
<dbReference type="AlphaFoldDB" id="A0A819Q077"/>
<accession>A0A819Q077</accession>
<name>A0A819Q077_9BILA</name>
<feature type="compositionally biased region" description="Basic and acidic residues" evidence="1">
    <location>
        <begin position="125"/>
        <end position="142"/>
    </location>
</feature>
<feature type="region of interest" description="Disordered" evidence="1">
    <location>
        <begin position="125"/>
        <end position="156"/>
    </location>
</feature>
<gene>
    <name evidence="2" type="ORF">KXQ929_LOCUS29664</name>
</gene>
<sequence>MHCCNSPKCNIEPEANAFKGIAIQCYTCDSRITGLEGCMLFDESSPHVYKAGSSSREESCATIIGLTGRDSVTGTIYPDFAIRTFIPKCVNQNWGTVSYGGATFSGRIECCTSYLCNKEITTSKPDDGFELRPRTLRTEPSERGTAGDYPEMGAAP</sequence>
<evidence type="ECO:0000313" key="2">
    <source>
        <dbReference type="EMBL" id="CAF4020787.1"/>
    </source>
</evidence>
<comment type="caution">
    <text evidence="2">The sequence shown here is derived from an EMBL/GenBank/DDBJ whole genome shotgun (WGS) entry which is preliminary data.</text>
</comment>
<evidence type="ECO:0000256" key="1">
    <source>
        <dbReference type="SAM" id="MobiDB-lite"/>
    </source>
</evidence>
<dbReference type="EMBL" id="CAJOBB010003106">
    <property type="protein sequence ID" value="CAF4020787.1"/>
    <property type="molecule type" value="Genomic_DNA"/>
</dbReference>
<dbReference type="Proteomes" id="UP000663868">
    <property type="component" value="Unassembled WGS sequence"/>
</dbReference>